<dbReference type="Proteomes" id="UP000724874">
    <property type="component" value="Unassembled WGS sequence"/>
</dbReference>
<accession>A0A9P5NB23</accession>
<evidence type="ECO:0000313" key="2">
    <source>
        <dbReference type="Proteomes" id="UP000724874"/>
    </source>
</evidence>
<name>A0A9P5NB23_GYMJU</name>
<reference evidence="1" key="1">
    <citation type="submission" date="2020-11" db="EMBL/GenBank/DDBJ databases">
        <authorList>
            <consortium name="DOE Joint Genome Institute"/>
            <person name="Ahrendt S."/>
            <person name="Riley R."/>
            <person name="Andreopoulos W."/>
            <person name="LaButti K."/>
            <person name="Pangilinan J."/>
            <person name="Ruiz-duenas F.J."/>
            <person name="Barrasa J.M."/>
            <person name="Sanchez-Garcia M."/>
            <person name="Camarero S."/>
            <person name="Miyauchi S."/>
            <person name="Serrano A."/>
            <person name="Linde D."/>
            <person name="Babiker R."/>
            <person name="Drula E."/>
            <person name="Ayuso-Fernandez I."/>
            <person name="Pacheco R."/>
            <person name="Padilla G."/>
            <person name="Ferreira P."/>
            <person name="Barriuso J."/>
            <person name="Kellner H."/>
            <person name="Castanera R."/>
            <person name="Alfaro M."/>
            <person name="Ramirez L."/>
            <person name="Pisabarro A.G."/>
            <person name="Kuo A."/>
            <person name="Tritt A."/>
            <person name="Lipzen A."/>
            <person name="He G."/>
            <person name="Yan M."/>
            <person name="Ng V."/>
            <person name="Cullen D."/>
            <person name="Martin F."/>
            <person name="Rosso M.-N."/>
            <person name="Henrissat B."/>
            <person name="Hibbett D."/>
            <person name="Martinez A.T."/>
            <person name="Grigoriev I.V."/>
        </authorList>
    </citation>
    <scope>NUCLEOTIDE SEQUENCE</scope>
    <source>
        <strain evidence="1">AH 44721</strain>
    </source>
</reference>
<proteinExistence type="predicted"/>
<evidence type="ECO:0000313" key="1">
    <source>
        <dbReference type="EMBL" id="KAF8874965.1"/>
    </source>
</evidence>
<organism evidence="1 2">
    <name type="scientific">Gymnopilus junonius</name>
    <name type="common">Spectacular rustgill mushroom</name>
    <name type="synonym">Gymnopilus spectabilis subsp. junonius</name>
    <dbReference type="NCBI Taxonomy" id="109634"/>
    <lineage>
        <taxon>Eukaryota</taxon>
        <taxon>Fungi</taxon>
        <taxon>Dikarya</taxon>
        <taxon>Basidiomycota</taxon>
        <taxon>Agaricomycotina</taxon>
        <taxon>Agaricomycetes</taxon>
        <taxon>Agaricomycetidae</taxon>
        <taxon>Agaricales</taxon>
        <taxon>Agaricineae</taxon>
        <taxon>Hymenogastraceae</taxon>
        <taxon>Gymnopilus</taxon>
    </lineage>
</organism>
<comment type="caution">
    <text evidence="1">The sequence shown here is derived from an EMBL/GenBank/DDBJ whole genome shotgun (WGS) entry which is preliminary data.</text>
</comment>
<sequence>MDLPETFCMPTQTAALVFLESSVRHAAEPTCIPHQDLTLPPTFRARPIAQRSPFELEADCPRNKSPRMMPGVVDAISVGSRGYLKVKHPSHCLLINVRPQALASFNSPSELELEPSTHTLNVPAAFDLYAPPAMLSTTLEMVTCAPLLEAEPTSIEVNRPALQFPLAGSRLSTPGLPFAASPSLALLALSLERGVRSSLDTLLAMAWRTTRGFVTLDASEFVSSTSTSRRLVYHLPHSTIEQPQYSISDYLYMPTQRVIEEVGRKKGDFVSVCAGIGLK</sequence>
<protein>
    <submittedName>
        <fullName evidence="1">Uncharacterized protein</fullName>
    </submittedName>
</protein>
<keyword evidence="2" id="KW-1185">Reference proteome</keyword>
<dbReference type="AlphaFoldDB" id="A0A9P5NB23"/>
<dbReference type="EMBL" id="JADNYJ010000205">
    <property type="protein sequence ID" value="KAF8874965.1"/>
    <property type="molecule type" value="Genomic_DNA"/>
</dbReference>
<gene>
    <name evidence="1" type="ORF">CPB84DRAFT_1752837</name>
</gene>